<comment type="caution">
    <text evidence="3">The sequence shown here is derived from an EMBL/GenBank/DDBJ whole genome shotgun (WGS) entry which is preliminary data.</text>
</comment>
<evidence type="ECO:0008006" key="5">
    <source>
        <dbReference type="Google" id="ProtNLM"/>
    </source>
</evidence>
<feature type="transmembrane region" description="Helical" evidence="2">
    <location>
        <begin position="48"/>
        <end position="68"/>
    </location>
</feature>
<sequence length="616" mass="65408">MTHPGWGERWANAPTPMVDMDEDRAPSGHGRPRRPRTRRAVRRRRVRIAIWVLVVVLLLLALLLARVVTDALRARDSLEQAATKIAALSSDAVAGRSDQVDAGLAGLQEDTAEAVQATSGSHWSFAARLPVAGSTAEAVATLAEVSDTLAHGPLEDLAAAVAVVNPGALAPSDGRLDLEPLRQVAPTVVDADRDLASAQETVTAIDDTLLPQVDDAVAQVGARLAEVRSTTATAARAAELVPAMLGAQEERRYLVLVQSNAEPRALGGIPGSLIQLRADDGELVIEDQRAASSLGVFDESVLPLDDSESALFGDKLARFAQNVTMTPDFPRAAELAREMWRERTGVTVDGVLSMDPVALADVLAADGPLQVPDGDELAGEQLARYLLHDVYVRHPEPDDQDEVFADVTQEAFERVMAGEGDTARLMDALAGSAREGRVMLWSADGAEQAQLDGTVLDGALRGVQGDETPVVGVYAQMTRAAKMGWYLDSDVDVEVVADRPDGSHELAVTVTHTNSATADEVRGLPAYVTGMDEENPGELRMNSLVYAPAGGRIVSARDAEGNVGLFPQVHHHLIVGARSLSLSPGETSAVTYVMITGKHQSDDVVVRSTPGARAER</sequence>
<keyword evidence="2" id="KW-0812">Transmembrane</keyword>
<dbReference type="Proteomes" id="UP000632535">
    <property type="component" value="Unassembled WGS sequence"/>
</dbReference>
<evidence type="ECO:0000256" key="1">
    <source>
        <dbReference type="SAM" id="MobiDB-lite"/>
    </source>
</evidence>
<keyword evidence="2" id="KW-1133">Transmembrane helix</keyword>
<reference evidence="4" key="1">
    <citation type="journal article" date="2019" name="Int. J. Syst. Evol. Microbiol.">
        <title>The Global Catalogue of Microorganisms (GCM) 10K type strain sequencing project: providing services to taxonomists for standard genome sequencing and annotation.</title>
        <authorList>
            <consortium name="The Broad Institute Genomics Platform"/>
            <consortium name="The Broad Institute Genome Sequencing Center for Infectious Disease"/>
            <person name="Wu L."/>
            <person name="Ma J."/>
        </authorList>
    </citation>
    <scope>NUCLEOTIDE SEQUENCE [LARGE SCALE GENOMIC DNA]</scope>
    <source>
        <strain evidence="4">CCM 8653</strain>
    </source>
</reference>
<gene>
    <name evidence="3" type="ORF">GCM10007368_07140</name>
</gene>
<feature type="region of interest" description="Disordered" evidence="1">
    <location>
        <begin position="1"/>
        <end position="38"/>
    </location>
</feature>
<dbReference type="RefSeq" id="WP_188522279.1">
    <property type="nucleotide sequence ID" value="NZ_BMDG01000002.1"/>
</dbReference>
<keyword evidence="4" id="KW-1185">Reference proteome</keyword>
<evidence type="ECO:0000313" key="3">
    <source>
        <dbReference type="EMBL" id="GGI05632.1"/>
    </source>
</evidence>
<organism evidence="3 4">
    <name type="scientific">Isoptericola cucumis</name>
    <dbReference type="NCBI Taxonomy" id="1776856"/>
    <lineage>
        <taxon>Bacteria</taxon>
        <taxon>Bacillati</taxon>
        <taxon>Actinomycetota</taxon>
        <taxon>Actinomycetes</taxon>
        <taxon>Micrococcales</taxon>
        <taxon>Promicromonosporaceae</taxon>
        <taxon>Isoptericola</taxon>
    </lineage>
</organism>
<evidence type="ECO:0000256" key="2">
    <source>
        <dbReference type="SAM" id="Phobius"/>
    </source>
</evidence>
<dbReference type="Pfam" id="PF13196">
    <property type="entry name" value="DUF4012"/>
    <property type="match status" value="1"/>
</dbReference>
<protein>
    <recommendedName>
        <fullName evidence="5">DUF4012 domain-containing protein</fullName>
    </recommendedName>
</protein>
<keyword evidence="2" id="KW-0472">Membrane</keyword>
<proteinExistence type="predicted"/>
<dbReference type="InterPro" id="IPR025101">
    <property type="entry name" value="DUF4012"/>
</dbReference>
<evidence type="ECO:0000313" key="4">
    <source>
        <dbReference type="Proteomes" id="UP000632535"/>
    </source>
</evidence>
<dbReference type="EMBL" id="BMDG01000002">
    <property type="protein sequence ID" value="GGI05632.1"/>
    <property type="molecule type" value="Genomic_DNA"/>
</dbReference>
<accession>A0ABQ2B3N1</accession>
<name>A0ABQ2B3N1_9MICO</name>